<evidence type="ECO:0000259" key="1">
    <source>
        <dbReference type="Pfam" id="PF02627"/>
    </source>
</evidence>
<dbReference type="EMBL" id="JACXIZ010000015">
    <property type="protein sequence ID" value="MBD2845448.1"/>
    <property type="molecule type" value="Genomic_DNA"/>
</dbReference>
<dbReference type="NCBIfam" id="TIGR00778">
    <property type="entry name" value="ahpD_dom"/>
    <property type="match status" value="1"/>
</dbReference>
<keyword evidence="3" id="KW-1185">Reference proteome</keyword>
<dbReference type="RefSeq" id="WP_190917063.1">
    <property type="nucleotide sequence ID" value="NZ_JACXIZ010000015.1"/>
</dbReference>
<protein>
    <submittedName>
        <fullName evidence="2">Carboxymuconolactone decarboxylase family protein</fullName>
    </submittedName>
</protein>
<sequence>MEQSRMNSPMMSLPEVGQSLQALGKALFGSAEKNALPARTLFLAYLRVSQINGDSVCVDLHSRNALAAGETAERLLVVSAWRETSNFTDAERAALALSESMTRLHDLTDPVPDKVYEEAAHYYDEGALATLITGIATANLYNRINVTTKQRVDVSAARN</sequence>
<evidence type="ECO:0000313" key="3">
    <source>
        <dbReference type="Proteomes" id="UP000621560"/>
    </source>
</evidence>
<dbReference type="PANTHER" id="PTHR34846:SF7">
    <property type="entry name" value="BLL7811 PROTEIN"/>
    <property type="match status" value="1"/>
</dbReference>
<comment type="caution">
    <text evidence="2">The sequence shown here is derived from an EMBL/GenBank/DDBJ whole genome shotgun (WGS) entry which is preliminary data.</text>
</comment>
<dbReference type="InterPro" id="IPR029032">
    <property type="entry name" value="AhpD-like"/>
</dbReference>
<evidence type="ECO:0000313" key="2">
    <source>
        <dbReference type="EMBL" id="MBD2845448.1"/>
    </source>
</evidence>
<dbReference type="InterPro" id="IPR003779">
    <property type="entry name" value="CMD-like"/>
</dbReference>
<dbReference type="PANTHER" id="PTHR34846">
    <property type="entry name" value="4-CARBOXYMUCONOLACTONE DECARBOXYLASE FAMILY PROTEIN (AFU_ORTHOLOGUE AFUA_6G11590)"/>
    <property type="match status" value="1"/>
</dbReference>
<proteinExistence type="predicted"/>
<name>A0A927GRG1_9BACL</name>
<dbReference type="AlphaFoldDB" id="A0A927GRG1"/>
<feature type="domain" description="Carboxymuconolactone decarboxylase-like" evidence="1">
    <location>
        <begin position="14"/>
        <end position="97"/>
    </location>
</feature>
<dbReference type="Gene3D" id="1.20.1290.10">
    <property type="entry name" value="AhpD-like"/>
    <property type="match status" value="1"/>
</dbReference>
<reference evidence="2" key="1">
    <citation type="submission" date="2020-09" db="EMBL/GenBank/DDBJ databases">
        <title>A novel bacterium of genus Paenibacillus, isolated from South China Sea.</title>
        <authorList>
            <person name="Huang H."/>
            <person name="Mo K."/>
            <person name="Hu Y."/>
        </authorList>
    </citation>
    <scope>NUCLEOTIDE SEQUENCE</scope>
    <source>
        <strain evidence="2">IB182496</strain>
    </source>
</reference>
<dbReference type="InterPro" id="IPR004675">
    <property type="entry name" value="AhpD_core"/>
</dbReference>
<accession>A0A927GRG1</accession>
<dbReference type="Pfam" id="PF02627">
    <property type="entry name" value="CMD"/>
    <property type="match status" value="1"/>
</dbReference>
<dbReference type="GO" id="GO:0051920">
    <property type="term" value="F:peroxiredoxin activity"/>
    <property type="evidence" value="ECO:0007669"/>
    <property type="project" value="InterPro"/>
</dbReference>
<organism evidence="2 3">
    <name type="scientific">Paenibacillus sabuli</name>
    <dbReference type="NCBI Taxonomy" id="2772509"/>
    <lineage>
        <taxon>Bacteria</taxon>
        <taxon>Bacillati</taxon>
        <taxon>Bacillota</taxon>
        <taxon>Bacilli</taxon>
        <taxon>Bacillales</taxon>
        <taxon>Paenibacillaceae</taxon>
        <taxon>Paenibacillus</taxon>
    </lineage>
</organism>
<dbReference type="Proteomes" id="UP000621560">
    <property type="component" value="Unassembled WGS sequence"/>
</dbReference>
<gene>
    <name evidence="2" type="ORF">IDH44_09620</name>
</gene>
<dbReference type="SUPFAM" id="SSF69118">
    <property type="entry name" value="AhpD-like"/>
    <property type="match status" value="1"/>
</dbReference>